<dbReference type="EMBL" id="CP012029">
    <property type="protein sequence ID" value="ALO24456.1"/>
    <property type="molecule type" value="Genomic_DNA"/>
</dbReference>
<name>A0A0S2ILE1_LEPBO</name>
<feature type="transmembrane region" description="Helical" evidence="1">
    <location>
        <begin position="54"/>
        <end position="73"/>
    </location>
</feature>
<organism evidence="2">
    <name type="scientific">Leptospira borgpetersenii serovar Ballum</name>
    <dbReference type="NCBI Taxonomy" id="280505"/>
    <lineage>
        <taxon>Bacteria</taxon>
        <taxon>Pseudomonadati</taxon>
        <taxon>Spirochaetota</taxon>
        <taxon>Spirochaetia</taxon>
        <taxon>Leptospirales</taxon>
        <taxon>Leptospiraceae</taxon>
        <taxon>Leptospira</taxon>
    </lineage>
</organism>
<keyword evidence="1" id="KW-1133">Transmembrane helix</keyword>
<sequence>MGLGLEFLYASYAFYSLLHSLKNGFGTVLFGKIILSFLRIQVSILSNFLNSHPLFWFLFFFSPNSLIIFWTRIFGRSENSIRGCFTFLKFLKRVKKFTPLKFYHIRGRFSFLNRQSRFSFHNDEKVKQEWIHDHR</sequence>
<protein>
    <submittedName>
        <fullName evidence="2">Uncharacterized protein</fullName>
    </submittedName>
</protein>
<keyword evidence="1" id="KW-0472">Membrane</keyword>
<accession>A0A0S2ILE1</accession>
<evidence type="ECO:0000313" key="2">
    <source>
        <dbReference type="EMBL" id="ALO24456.1"/>
    </source>
</evidence>
<keyword evidence="1" id="KW-0812">Transmembrane</keyword>
<dbReference type="Proteomes" id="UP000058857">
    <property type="component" value="Chromosome 1"/>
</dbReference>
<gene>
    <name evidence="2" type="ORF">LBBP_00082</name>
</gene>
<evidence type="ECO:0000313" key="3">
    <source>
        <dbReference type="Proteomes" id="UP000058857"/>
    </source>
</evidence>
<evidence type="ECO:0000256" key="1">
    <source>
        <dbReference type="SAM" id="Phobius"/>
    </source>
</evidence>
<proteinExistence type="predicted"/>
<feature type="transmembrane region" description="Helical" evidence="1">
    <location>
        <begin position="12"/>
        <end position="34"/>
    </location>
</feature>
<dbReference type="AlphaFoldDB" id="A0A0S2ILE1"/>
<reference evidence="2 3" key="1">
    <citation type="journal article" date="2015" name="PLoS Negl. Trop. Dis.">
        <title>Distribution of Plasmids in Distinct Leptospira Pathogenic Species.</title>
        <authorList>
            <person name="Wang Y."/>
            <person name="Zhuang X."/>
            <person name="Zhong Y."/>
            <person name="Zhang C."/>
            <person name="Zhang Y."/>
            <person name="Zeng L."/>
            <person name="Zhu Y."/>
            <person name="He P."/>
            <person name="Dong K."/>
            <person name="Pal U."/>
            <person name="Guo X."/>
            <person name="Qin J."/>
        </authorList>
    </citation>
    <scope>NUCLEOTIDE SEQUENCE [LARGE SCALE GENOMIC DNA]</scope>
    <source>
        <strain evidence="2 3">56604</strain>
    </source>
</reference>